<organism evidence="1 2">
    <name type="scientific">Plantactinospora mayteni</name>
    <dbReference type="NCBI Taxonomy" id="566021"/>
    <lineage>
        <taxon>Bacteria</taxon>
        <taxon>Bacillati</taxon>
        <taxon>Actinomycetota</taxon>
        <taxon>Actinomycetes</taxon>
        <taxon>Micromonosporales</taxon>
        <taxon>Micromonosporaceae</taxon>
        <taxon>Plantactinospora</taxon>
    </lineage>
</organism>
<evidence type="ECO:0000313" key="1">
    <source>
        <dbReference type="EMBL" id="GIH00415.1"/>
    </source>
</evidence>
<accession>A0ABQ4F0M3</accession>
<evidence type="ECO:0000313" key="2">
    <source>
        <dbReference type="Proteomes" id="UP000621500"/>
    </source>
</evidence>
<dbReference type="RefSeq" id="WP_203861728.1">
    <property type="nucleotide sequence ID" value="NZ_BAAAZQ010000023.1"/>
</dbReference>
<protein>
    <submittedName>
        <fullName evidence="1">Uncharacterized protein</fullName>
    </submittedName>
</protein>
<dbReference type="Proteomes" id="UP000621500">
    <property type="component" value="Unassembled WGS sequence"/>
</dbReference>
<name>A0ABQ4F0M3_9ACTN</name>
<sequence>MERFGFCRTSTICGLILGSWNTDSPPATFDNYCLKRKRVIMADSVPPTTGNTSRRVLLRNSLLAGIGVAAANLTIASSASASTESASRPATASARLASLASTADYAVQAGWQWCGKCRGLFYILNGTNGVCPSGGGHNGSSSSNYQLLFGEPSVSAPDIQSNWRWCRKCQGLAFAGNGTSGRCPAGSGHNFTASYNYHLFHDTTIGTLEQPNWRWCSRCQGLYYGPQQSASACPASGRHGGSASYNYVLAYI</sequence>
<keyword evidence="2" id="KW-1185">Reference proteome</keyword>
<reference evidence="1 2" key="1">
    <citation type="submission" date="2021-01" db="EMBL/GenBank/DDBJ databases">
        <title>Whole genome shotgun sequence of Plantactinospora mayteni NBRC 109088.</title>
        <authorList>
            <person name="Komaki H."/>
            <person name="Tamura T."/>
        </authorList>
    </citation>
    <scope>NUCLEOTIDE SEQUENCE [LARGE SCALE GENOMIC DNA]</scope>
    <source>
        <strain evidence="1 2">NBRC 109088</strain>
    </source>
</reference>
<comment type="caution">
    <text evidence="1">The sequence shown here is derived from an EMBL/GenBank/DDBJ whole genome shotgun (WGS) entry which is preliminary data.</text>
</comment>
<proteinExistence type="predicted"/>
<dbReference type="EMBL" id="BONX01000053">
    <property type="protein sequence ID" value="GIH00415.1"/>
    <property type="molecule type" value="Genomic_DNA"/>
</dbReference>
<gene>
    <name evidence="1" type="ORF">Pma05_69870</name>
</gene>